<reference evidence="3" key="2">
    <citation type="submission" date="2021-01" db="UniProtKB">
        <authorList>
            <consortium name="EnsemblPlants"/>
        </authorList>
    </citation>
    <scope>IDENTIFICATION</scope>
</reference>
<evidence type="ECO:0000256" key="1">
    <source>
        <dbReference type="SAM" id="SignalP"/>
    </source>
</evidence>
<dbReference type="InParanoid" id="A0A7N2KR99"/>
<evidence type="ECO:0000259" key="2">
    <source>
        <dbReference type="PROSITE" id="PS52045"/>
    </source>
</evidence>
<sequence length="471" mass="52936">MEKRITLRLLFVIALLVLSSVDVEAKARKITSEVNRKLKLLNKPAIKSIKREIGSWSEGSGSPAKSKARGSKALGQRSVRGFVDRWVEGSGLKIGSWSEDGDIINCVDIYKQPAFDHPALKNHKIEMRPSISFPSDTTTAAKNESSQRVLSQIWHKSGSCPKGTIPIRRITRKELLRAASIEHFGREGPRSSFVANTTNNKSSYFVYRNNGTKVNVFPLPNHSTAYLITLGYSYIGARGNINIWNPRVQSPNEYTTAQIWLKSGPGDSFESIEAGWMVNPKLFSDTQPRVFIRWTLDSYQKTGCINLICSGFVQTSQEIGLGSAIQPTSQRWGDQYEVDIQINMDPNMRRWWLKFGDDVIGYWPFEILTYMQQKAVLVQWGGDVYSKNVKGVKPHTTTAMGSGDHASALLGAACYINKLRILDYSLQLKYPEWVHTDSEEPYCYSALNYQKSLAFEPTLLFGGPGRSHYCP</sequence>
<dbReference type="Pfam" id="PF14365">
    <property type="entry name" value="Neprosin_AP"/>
    <property type="match status" value="1"/>
</dbReference>
<dbReference type="OMA" id="TKTGCIN"/>
<dbReference type="InterPro" id="IPR025521">
    <property type="entry name" value="Neprosin_propep"/>
</dbReference>
<dbReference type="InterPro" id="IPR053168">
    <property type="entry name" value="Glutamic_endopeptidase"/>
</dbReference>
<feature type="chain" id="PRO_5029731429" description="Neprosin PEP catalytic domain-containing protein" evidence="1">
    <location>
        <begin position="26"/>
        <end position="471"/>
    </location>
</feature>
<evidence type="ECO:0000313" key="4">
    <source>
        <dbReference type="Proteomes" id="UP000594261"/>
    </source>
</evidence>
<dbReference type="AlphaFoldDB" id="A0A7N2KR99"/>
<dbReference type="Pfam" id="PF03080">
    <property type="entry name" value="Neprosin"/>
    <property type="match status" value="1"/>
</dbReference>
<dbReference type="Gramene" id="QL02p001729:mrna">
    <property type="protein sequence ID" value="QL02p001729:mrna"/>
    <property type="gene ID" value="QL02p001729"/>
</dbReference>
<reference evidence="4" key="1">
    <citation type="journal article" date="2016" name="G3 (Bethesda)">
        <title>First Draft Assembly and Annotation of the Genome of a California Endemic Oak Quercus lobata Nee (Fagaceae).</title>
        <authorList>
            <person name="Sork V.L."/>
            <person name="Fitz-Gibbon S.T."/>
            <person name="Puiu D."/>
            <person name="Crepeau M."/>
            <person name="Gugger P.F."/>
            <person name="Sherman R."/>
            <person name="Stevens K."/>
            <person name="Langley C.H."/>
            <person name="Pellegrini M."/>
            <person name="Salzberg S.L."/>
        </authorList>
    </citation>
    <scope>NUCLEOTIDE SEQUENCE [LARGE SCALE GENOMIC DNA]</scope>
    <source>
        <strain evidence="4">cv. SW786</strain>
    </source>
</reference>
<feature type="domain" description="Neprosin PEP catalytic" evidence="2">
    <location>
        <begin position="216"/>
        <end position="471"/>
    </location>
</feature>
<evidence type="ECO:0000313" key="3">
    <source>
        <dbReference type="EnsemblPlants" id="QL02p001729:mrna"/>
    </source>
</evidence>
<dbReference type="EnsemblPlants" id="QL02p001729:mrna">
    <property type="protein sequence ID" value="QL02p001729:mrna"/>
    <property type="gene ID" value="QL02p001729"/>
</dbReference>
<organism evidence="3 4">
    <name type="scientific">Quercus lobata</name>
    <name type="common">Valley oak</name>
    <dbReference type="NCBI Taxonomy" id="97700"/>
    <lineage>
        <taxon>Eukaryota</taxon>
        <taxon>Viridiplantae</taxon>
        <taxon>Streptophyta</taxon>
        <taxon>Embryophyta</taxon>
        <taxon>Tracheophyta</taxon>
        <taxon>Spermatophyta</taxon>
        <taxon>Magnoliopsida</taxon>
        <taxon>eudicotyledons</taxon>
        <taxon>Gunneridae</taxon>
        <taxon>Pentapetalae</taxon>
        <taxon>rosids</taxon>
        <taxon>fabids</taxon>
        <taxon>Fagales</taxon>
        <taxon>Fagaceae</taxon>
        <taxon>Quercus</taxon>
    </lineage>
</organism>
<name>A0A7N2KR99_QUELO</name>
<protein>
    <recommendedName>
        <fullName evidence="2">Neprosin PEP catalytic domain-containing protein</fullName>
    </recommendedName>
</protein>
<dbReference type="PROSITE" id="PS52045">
    <property type="entry name" value="NEPROSIN_PEP_CD"/>
    <property type="match status" value="1"/>
</dbReference>
<dbReference type="PANTHER" id="PTHR31589:SF2">
    <property type="entry name" value="ASLB (DUF239)-RELATED"/>
    <property type="match status" value="1"/>
</dbReference>
<accession>A0A7N2KR99</accession>
<feature type="signal peptide" evidence="1">
    <location>
        <begin position="1"/>
        <end position="25"/>
    </location>
</feature>
<keyword evidence="4" id="KW-1185">Reference proteome</keyword>
<keyword evidence="1" id="KW-0732">Signal</keyword>
<dbReference type="InterPro" id="IPR004314">
    <property type="entry name" value="Neprosin"/>
</dbReference>
<dbReference type="Gene3D" id="3.90.1320.10">
    <property type="entry name" value="Outer-capsid protein sigma 3, large lobe"/>
    <property type="match status" value="1"/>
</dbReference>
<proteinExistence type="predicted"/>
<dbReference type="Proteomes" id="UP000594261">
    <property type="component" value="Chromosome 2"/>
</dbReference>
<dbReference type="PANTHER" id="PTHR31589">
    <property type="entry name" value="PROTEIN, PUTATIVE (DUF239)-RELATED-RELATED"/>
    <property type="match status" value="1"/>
</dbReference>